<dbReference type="EMBL" id="FNVA01000008">
    <property type="protein sequence ID" value="SEG65365.1"/>
    <property type="molecule type" value="Genomic_DNA"/>
</dbReference>
<evidence type="ECO:0000313" key="3">
    <source>
        <dbReference type="EMBL" id="SEG65365.1"/>
    </source>
</evidence>
<organism evidence="3 4">
    <name type="scientific">Bryocella elongata</name>
    <dbReference type="NCBI Taxonomy" id="863522"/>
    <lineage>
        <taxon>Bacteria</taxon>
        <taxon>Pseudomonadati</taxon>
        <taxon>Acidobacteriota</taxon>
        <taxon>Terriglobia</taxon>
        <taxon>Terriglobales</taxon>
        <taxon>Acidobacteriaceae</taxon>
        <taxon>Bryocella</taxon>
    </lineage>
</organism>
<keyword evidence="4" id="KW-1185">Reference proteome</keyword>
<dbReference type="Proteomes" id="UP000236728">
    <property type="component" value="Unassembled WGS sequence"/>
</dbReference>
<dbReference type="PROSITE" id="PS50894">
    <property type="entry name" value="HPT"/>
    <property type="match status" value="1"/>
</dbReference>
<proteinExistence type="predicted"/>
<dbReference type="GO" id="GO:0004672">
    <property type="term" value="F:protein kinase activity"/>
    <property type="evidence" value="ECO:0007669"/>
    <property type="project" value="UniProtKB-ARBA"/>
</dbReference>
<dbReference type="Gene3D" id="1.20.120.160">
    <property type="entry name" value="HPT domain"/>
    <property type="match status" value="1"/>
</dbReference>
<sequence length="107" mass="11828">MTVPTETQDQLRIMMMAIWERNLPLMRERLDLLDRATLAVEEGSLAPELRSEAASTAHKLAGSLGMYGYAEGTDLARHLEHALAGPDDINAVEMHDLTKALRETLGL</sequence>
<dbReference type="SUPFAM" id="SSF47226">
    <property type="entry name" value="Histidine-containing phosphotransfer domain, HPT domain"/>
    <property type="match status" value="1"/>
</dbReference>
<dbReference type="InterPro" id="IPR008207">
    <property type="entry name" value="Sig_transdc_His_kin_Hpt_dom"/>
</dbReference>
<evidence type="ECO:0000313" key="4">
    <source>
        <dbReference type="Proteomes" id="UP000236728"/>
    </source>
</evidence>
<evidence type="ECO:0000256" key="1">
    <source>
        <dbReference type="PROSITE-ProRule" id="PRU00110"/>
    </source>
</evidence>
<gene>
    <name evidence="3" type="ORF">SAMN05421819_4030</name>
</gene>
<reference evidence="3 4" key="1">
    <citation type="submission" date="2016-10" db="EMBL/GenBank/DDBJ databases">
        <authorList>
            <person name="de Groot N.N."/>
        </authorList>
    </citation>
    <scope>NUCLEOTIDE SEQUENCE [LARGE SCALE GENOMIC DNA]</scope>
    <source>
        <strain evidence="3 4">DSM 22489</strain>
    </source>
</reference>
<keyword evidence="1" id="KW-0597">Phosphoprotein</keyword>
<accession>A0A1H6BY51</accession>
<feature type="domain" description="HPt" evidence="2">
    <location>
        <begin position="11"/>
        <end position="107"/>
    </location>
</feature>
<protein>
    <submittedName>
        <fullName evidence="3">Hpt domain-containing protein</fullName>
    </submittedName>
</protein>
<feature type="modified residue" description="Phosphohistidine" evidence="1">
    <location>
        <position position="58"/>
    </location>
</feature>
<dbReference type="GO" id="GO:0000160">
    <property type="term" value="P:phosphorelay signal transduction system"/>
    <property type="evidence" value="ECO:0007669"/>
    <property type="project" value="InterPro"/>
</dbReference>
<dbReference type="InterPro" id="IPR036641">
    <property type="entry name" value="HPT_dom_sf"/>
</dbReference>
<dbReference type="AlphaFoldDB" id="A0A1H6BY51"/>
<dbReference type="Pfam" id="PF01627">
    <property type="entry name" value="Hpt"/>
    <property type="match status" value="1"/>
</dbReference>
<name>A0A1H6BY51_9BACT</name>
<evidence type="ECO:0000259" key="2">
    <source>
        <dbReference type="PROSITE" id="PS50894"/>
    </source>
</evidence>